<dbReference type="Proteomes" id="UP000046392">
    <property type="component" value="Unplaced"/>
</dbReference>
<dbReference type="Pfam" id="PF24488">
    <property type="entry name" value="DUF7584"/>
    <property type="match status" value="1"/>
</dbReference>
<evidence type="ECO:0000313" key="5">
    <source>
        <dbReference type="WBParaSite" id="SPAL_0001146800.1"/>
    </source>
</evidence>
<evidence type="ECO:0000313" key="4">
    <source>
        <dbReference type="Proteomes" id="UP000046392"/>
    </source>
</evidence>
<evidence type="ECO:0000259" key="3">
    <source>
        <dbReference type="Pfam" id="PF24488"/>
    </source>
</evidence>
<feature type="domain" description="DUF7583" evidence="2">
    <location>
        <begin position="351"/>
        <end position="396"/>
    </location>
</feature>
<dbReference type="InterPro" id="IPR056006">
    <property type="entry name" value="DUF7584"/>
</dbReference>
<sequence length="399" mass="46783">MNKSLKLLWVLAVYSIYISSCHGSDDFKKQFKYYSENDTYQDSLPREQSVMSNTEIIAIKCPDEHIVPRFKPGTDIISYNAVYMRSDDNEKESLSIKSVHGNQHHWRIYIIWKFQKIKVINCLNVYKDNKTNLITEWNHLIKRSKKQKLNIKREKDINIMLHSHTEKIYNSSISERTIVFGARTGYREFNSEHPQVYKGDTLVTFNGNEVNSEDIEFLEPIGIIQPCHPPPIFRIDNDEHTGIISKNKKLWIAKPRAFPWTFNISLVYNGITNQPHFFKYEDITLSYLDLSKRNRSEGFEEDIEKVIKFNERVITLKEPTIVSFTYHCDNCIGGEIIVKQHMTVGIDVDFKKKILPTVKYSYDHLNFKPNCSFNTNVYSHLKGIVFNKDKTKVVNLVHQ</sequence>
<protein>
    <submittedName>
        <fullName evidence="5">Lipoprotein</fullName>
    </submittedName>
</protein>
<dbReference type="Pfam" id="PF24486">
    <property type="entry name" value="DUF7583"/>
    <property type="match status" value="1"/>
</dbReference>
<feature type="signal peptide" evidence="1">
    <location>
        <begin position="1"/>
        <end position="23"/>
    </location>
</feature>
<feature type="domain" description="DUF7584" evidence="3">
    <location>
        <begin position="231"/>
        <end position="337"/>
    </location>
</feature>
<dbReference type="InterPro" id="IPR056005">
    <property type="entry name" value="DUF7583"/>
</dbReference>
<proteinExistence type="predicted"/>
<dbReference type="WBParaSite" id="SPAL_0001146800.1">
    <property type="protein sequence ID" value="SPAL_0001146800.1"/>
    <property type="gene ID" value="SPAL_0001146800"/>
</dbReference>
<organism evidence="4 5">
    <name type="scientific">Strongyloides papillosus</name>
    <name type="common">Intestinal threadworm</name>
    <dbReference type="NCBI Taxonomy" id="174720"/>
    <lineage>
        <taxon>Eukaryota</taxon>
        <taxon>Metazoa</taxon>
        <taxon>Ecdysozoa</taxon>
        <taxon>Nematoda</taxon>
        <taxon>Chromadorea</taxon>
        <taxon>Rhabditida</taxon>
        <taxon>Tylenchina</taxon>
        <taxon>Panagrolaimomorpha</taxon>
        <taxon>Strongyloidoidea</taxon>
        <taxon>Strongyloididae</taxon>
        <taxon>Strongyloides</taxon>
    </lineage>
</organism>
<evidence type="ECO:0000256" key="1">
    <source>
        <dbReference type="SAM" id="SignalP"/>
    </source>
</evidence>
<dbReference type="AlphaFoldDB" id="A0A0N5C0D9"/>
<feature type="chain" id="PRO_5005895377" evidence="1">
    <location>
        <begin position="24"/>
        <end position="399"/>
    </location>
</feature>
<keyword evidence="1" id="KW-0732">Signal</keyword>
<accession>A0A0N5C0D9</accession>
<reference evidence="5" key="1">
    <citation type="submission" date="2017-02" db="UniProtKB">
        <authorList>
            <consortium name="WormBaseParasite"/>
        </authorList>
    </citation>
    <scope>IDENTIFICATION</scope>
</reference>
<evidence type="ECO:0000259" key="2">
    <source>
        <dbReference type="Pfam" id="PF24486"/>
    </source>
</evidence>
<name>A0A0N5C0D9_STREA</name>
<keyword evidence="4" id="KW-1185">Reference proteome</keyword>